<accession>A0A177BB92</accession>
<reference evidence="1 2" key="1">
    <citation type="submission" date="2016-04" db="EMBL/GenBank/DDBJ databases">
        <title>The genome of Intoshia linei affirms orthonectids as highly simplified spiralians.</title>
        <authorList>
            <person name="Mikhailov K.V."/>
            <person name="Slusarev G.S."/>
            <person name="Nikitin M.A."/>
            <person name="Logacheva M.D."/>
            <person name="Penin A."/>
            <person name="Aleoshin V."/>
            <person name="Panchin Y.V."/>
        </authorList>
    </citation>
    <scope>NUCLEOTIDE SEQUENCE [LARGE SCALE GENOMIC DNA]</scope>
    <source>
        <strain evidence="1">Intl2013</strain>
        <tissue evidence="1">Whole animal</tissue>
    </source>
</reference>
<comment type="caution">
    <text evidence="1">The sequence shown here is derived from an EMBL/GenBank/DDBJ whole genome shotgun (WGS) entry which is preliminary data.</text>
</comment>
<name>A0A177BB92_9BILA</name>
<proteinExistence type="predicted"/>
<keyword evidence="2" id="KW-1185">Reference proteome</keyword>
<dbReference type="EMBL" id="LWCA01000049">
    <property type="protein sequence ID" value="OAF71470.1"/>
    <property type="molecule type" value="Genomic_DNA"/>
</dbReference>
<dbReference type="Proteomes" id="UP000078046">
    <property type="component" value="Unassembled WGS sequence"/>
</dbReference>
<evidence type="ECO:0000313" key="2">
    <source>
        <dbReference type="Proteomes" id="UP000078046"/>
    </source>
</evidence>
<dbReference type="AlphaFoldDB" id="A0A177BB92"/>
<evidence type="ECO:0000313" key="1">
    <source>
        <dbReference type="EMBL" id="OAF71470.1"/>
    </source>
</evidence>
<organism evidence="1 2">
    <name type="scientific">Intoshia linei</name>
    <dbReference type="NCBI Taxonomy" id="1819745"/>
    <lineage>
        <taxon>Eukaryota</taxon>
        <taxon>Metazoa</taxon>
        <taxon>Spiralia</taxon>
        <taxon>Lophotrochozoa</taxon>
        <taxon>Mesozoa</taxon>
        <taxon>Orthonectida</taxon>
        <taxon>Rhopaluridae</taxon>
        <taxon>Intoshia</taxon>
    </lineage>
</organism>
<gene>
    <name evidence="1" type="ORF">A3Q56_00765</name>
</gene>
<sequence length="96" mass="11358">MIEEDWNLLKSVDVQTLVDDRDKTDVIFDKFGENYNITDVTDVDQLSKLASVFLALMHIKDVEAEIAEDELINYQKEREVMNYYRYISNTYIDIIL</sequence>
<protein>
    <submittedName>
        <fullName evidence="1">Uncharacterized protein</fullName>
    </submittedName>
</protein>